<dbReference type="PANTHER" id="PTHR43811:SF57">
    <property type="entry name" value="FKBP-TYPE PEPTIDYL-PROLYL CIS-TRANS ISOMERASE FKPA-RELATED"/>
    <property type="match status" value="1"/>
</dbReference>
<evidence type="ECO:0000259" key="8">
    <source>
        <dbReference type="PROSITE" id="PS50059"/>
    </source>
</evidence>
<dbReference type="InterPro" id="IPR036944">
    <property type="entry name" value="PPIase_FKBP_N_sf"/>
</dbReference>
<dbReference type="InterPro" id="IPR001179">
    <property type="entry name" value="PPIase_FKBP_dom"/>
</dbReference>
<dbReference type="Pfam" id="PF01346">
    <property type="entry name" value="FKBP_N"/>
    <property type="match status" value="1"/>
</dbReference>
<dbReference type="GO" id="GO:0003755">
    <property type="term" value="F:peptidyl-prolyl cis-trans isomerase activity"/>
    <property type="evidence" value="ECO:0007669"/>
    <property type="project" value="UniProtKB-UniRule"/>
</dbReference>
<reference evidence="9 10" key="1">
    <citation type="submission" date="2019-03" db="EMBL/GenBank/DDBJ databases">
        <title>Genomic Encyclopedia of Type Strains, Phase IV (KMG-IV): sequencing the most valuable type-strain genomes for metagenomic binning, comparative biology and taxonomic classification.</title>
        <authorList>
            <person name="Goeker M."/>
        </authorList>
    </citation>
    <scope>NUCLEOTIDE SEQUENCE [LARGE SCALE GENOMIC DNA]</scope>
    <source>
        <strain evidence="9 10">DSM 21667</strain>
    </source>
</reference>
<evidence type="ECO:0000256" key="2">
    <source>
        <dbReference type="ARBA" id="ARBA00006577"/>
    </source>
</evidence>
<dbReference type="EC" id="5.2.1.8" evidence="6"/>
<evidence type="ECO:0000256" key="4">
    <source>
        <dbReference type="ARBA" id="ARBA00023235"/>
    </source>
</evidence>
<dbReference type="Pfam" id="PF00254">
    <property type="entry name" value="FKBP_C"/>
    <property type="match status" value="1"/>
</dbReference>
<dbReference type="PANTHER" id="PTHR43811">
    <property type="entry name" value="FKBP-TYPE PEPTIDYL-PROLYL CIS-TRANS ISOMERASE FKPA"/>
    <property type="match status" value="1"/>
</dbReference>
<dbReference type="Gene3D" id="3.10.50.40">
    <property type="match status" value="1"/>
</dbReference>
<evidence type="ECO:0000313" key="10">
    <source>
        <dbReference type="Proteomes" id="UP000295293"/>
    </source>
</evidence>
<sequence>MKTRFPFVCLALLGLAACQRSDTASVAVAPVALPAAPGQPHTQRIRASQMVGLDLAEQLAPIRDEVDLDIALQTLRERLAGKPAVLTAAELDTVRQEFGRHLRDTREQQRQQLAAKNQQASERFLAANAQRSGVVATASGLQYQVLRDSKGPRPGATDTVRVHYIGTRLDGSPFDNSYERDHPAEVVLNQVIAGWGEGLALMPVGSQYRFWLPGKLAYGDNGKPGELEPNALLIFDMELLEIAGQPLAAQDSPAAARE</sequence>
<keyword evidence="7" id="KW-0732">Signal</keyword>
<comment type="catalytic activity">
    <reaction evidence="1 5 6">
        <text>[protein]-peptidylproline (omega=180) = [protein]-peptidylproline (omega=0)</text>
        <dbReference type="Rhea" id="RHEA:16237"/>
        <dbReference type="Rhea" id="RHEA-COMP:10747"/>
        <dbReference type="Rhea" id="RHEA-COMP:10748"/>
        <dbReference type="ChEBI" id="CHEBI:83833"/>
        <dbReference type="ChEBI" id="CHEBI:83834"/>
        <dbReference type="EC" id="5.2.1.8"/>
    </reaction>
</comment>
<protein>
    <recommendedName>
        <fullName evidence="6">Peptidyl-prolyl cis-trans isomerase</fullName>
        <ecNumber evidence="6">5.2.1.8</ecNumber>
    </recommendedName>
</protein>
<dbReference type="PROSITE" id="PS51257">
    <property type="entry name" value="PROKAR_LIPOPROTEIN"/>
    <property type="match status" value="1"/>
</dbReference>
<feature type="signal peptide" evidence="7">
    <location>
        <begin position="1"/>
        <end position="24"/>
    </location>
</feature>
<evidence type="ECO:0000256" key="3">
    <source>
        <dbReference type="ARBA" id="ARBA00023110"/>
    </source>
</evidence>
<evidence type="ECO:0000256" key="1">
    <source>
        <dbReference type="ARBA" id="ARBA00000971"/>
    </source>
</evidence>
<dbReference type="AlphaFoldDB" id="A0A4R6YQ53"/>
<evidence type="ECO:0000256" key="7">
    <source>
        <dbReference type="SAM" id="SignalP"/>
    </source>
</evidence>
<evidence type="ECO:0000256" key="5">
    <source>
        <dbReference type="PROSITE-ProRule" id="PRU00277"/>
    </source>
</evidence>
<dbReference type="InterPro" id="IPR000774">
    <property type="entry name" value="PPIase_FKBP_N"/>
</dbReference>
<comment type="caution">
    <text evidence="9">The sequence shown here is derived from an EMBL/GenBank/DDBJ whole genome shotgun (WGS) entry which is preliminary data.</text>
</comment>
<dbReference type="SUPFAM" id="SSF54534">
    <property type="entry name" value="FKBP-like"/>
    <property type="match status" value="1"/>
</dbReference>
<dbReference type="Gene3D" id="1.10.287.460">
    <property type="entry name" value="Peptidyl-prolyl cis-trans isomerase, FKBP-type, N-terminal domain"/>
    <property type="match status" value="1"/>
</dbReference>
<organism evidence="9 10">
    <name type="scientific">Tahibacter aquaticus</name>
    <dbReference type="NCBI Taxonomy" id="520092"/>
    <lineage>
        <taxon>Bacteria</taxon>
        <taxon>Pseudomonadati</taxon>
        <taxon>Pseudomonadota</taxon>
        <taxon>Gammaproteobacteria</taxon>
        <taxon>Lysobacterales</taxon>
        <taxon>Rhodanobacteraceae</taxon>
        <taxon>Tahibacter</taxon>
    </lineage>
</organism>
<feature type="chain" id="PRO_5020665218" description="Peptidyl-prolyl cis-trans isomerase" evidence="7">
    <location>
        <begin position="25"/>
        <end position="258"/>
    </location>
</feature>
<keyword evidence="4 5" id="KW-0413">Isomerase</keyword>
<feature type="domain" description="PPIase FKBP-type" evidence="8">
    <location>
        <begin position="157"/>
        <end position="243"/>
    </location>
</feature>
<keyword evidence="10" id="KW-1185">Reference proteome</keyword>
<dbReference type="InterPro" id="IPR046357">
    <property type="entry name" value="PPIase_dom_sf"/>
</dbReference>
<evidence type="ECO:0000313" key="9">
    <source>
        <dbReference type="EMBL" id="TDR40031.1"/>
    </source>
</evidence>
<dbReference type="GO" id="GO:0006457">
    <property type="term" value="P:protein folding"/>
    <property type="evidence" value="ECO:0007669"/>
    <property type="project" value="InterPro"/>
</dbReference>
<evidence type="ECO:0000256" key="6">
    <source>
        <dbReference type="RuleBase" id="RU003915"/>
    </source>
</evidence>
<proteinExistence type="inferred from homology"/>
<dbReference type="Proteomes" id="UP000295293">
    <property type="component" value="Unassembled WGS sequence"/>
</dbReference>
<comment type="similarity">
    <text evidence="2 6">Belongs to the FKBP-type PPIase family.</text>
</comment>
<dbReference type="OrthoDB" id="9814548at2"/>
<gene>
    <name evidence="9" type="ORF">DFR29_11483</name>
</gene>
<name>A0A4R6YQ53_9GAMM</name>
<dbReference type="PROSITE" id="PS50059">
    <property type="entry name" value="FKBP_PPIASE"/>
    <property type="match status" value="1"/>
</dbReference>
<keyword evidence="3 5" id="KW-0697">Rotamase</keyword>
<accession>A0A4R6YQ53</accession>
<dbReference type="RefSeq" id="WP_133820522.1">
    <property type="nucleotide sequence ID" value="NZ_SNZH01000014.1"/>
</dbReference>
<dbReference type="EMBL" id="SNZH01000014">
    <property type="protein sequence ID" value="TDR40031.1"/>
    <property type="molecule type" value="Genomic_DNA"/>
</dbReference>